<evidence type="ECO:0000256" key="1">
    <source>
        <dbReference type="SAM" id="MobiDB-lite"/>
    </source>
</evidence>
<dbReference type="OMA" id="MHPCREV"/>
<dbReference type="HOGENOM" id="CLU_2326836_0_0_1"/>
<evidence type="ECO:0000313" key="3">
    <source>
        <dbReference type="Proteomes" id="UP000006038"/>
    </source>
</evidence>
<dbReference type="EnsemblPlants" id="OB01G38980.1">
    <property type="protein sequence ID" value="OB01G38980.1"/>
    <property type="gene ID" value="OB01G38980"/>
</dbReference>
<keyword evidence="3" id="KW-1185">Reference proteome</keyword>
<reference evidence="2" key="2">
    <citation type="submission" date="2013-04" db="UniProtKB">
        <authorList>
            <consortium name="EnsemblPlants"/>
        </authorList>
    </citation>
    <scope>IDENTIFICATION</scope>
</reference>
<feature type="compositionally biased region" description="Basic residues" evidence="1">
    <location>
        <begin position="20"/>
        <end position="40"/>
    </location>
</feature>
<proteinExistence type="predicted"/>
<dbReference type="AlphaFoldDB" id="J3L3U2"/>
<protein>
    <submittedName>
        <fullName evidence="2">Uncharacterized protein</fullName>
    </submittedName>
</protein>
<accession>J3L3U2</accession>
<evidence type="ECO:0000313" key="2">
    <source>
        <dbReference type="EnsemblPlants" id="OB01G38980.1"/>
    </source>
</evidence>
<reference evidence="2" key="1">
    <citation type="journal article" date="2013" name="Nat. Commun.">
        <title>Whole-genome sequencing of Oryza brachyantha reveals mechanisms underlying Oryza genome evolution.</title>
        <authorList>
            <person name="Chen J."/>
            <person name="Huang Q."/>
            <person name="Gao D."/>
            <person name="Wang J."/>
            <person name="Lang Y."/>
            <person name="Liu T."/>
            <person name="Li B."/>
            <person name="Bai Z."/>
            <person name="Luis Goicoechea J."/>
            <person name="Liang C."/>
            <person name="Chen C."/>
            <person name="Zhang W."/>
            <person name="Sun S."/>
            <person name="Liao Y."/>
            <person name="Zhang X."/>
            <person name="Yang L."/>
            <person name="Song C."/>
            <person name="Wang M."/>
            <person name="Shi J."/>
            <person name="Liu G."/>
            <person name="Liu J."/>
            <person name="Zhou H."/>
            <person name="Zhou W."/>
            <person name="Yu Q."/>
            <person name="An N."/>
            <person name="Chen Y."/>
            <person name="Cai Q."/>
            <person name="Wang B."/>
            <person name="Liu B."/>
            <person name="Min J."/>
            <person name="Huang Y."/>
            <person name="Wu H."/>
            <person name="Li Z."/>
            <person name="Zhang Y."/>
            <person name="Yin Y."/>
            <person name="Song W."/>
            <person name="Jiang J."/>
            <person name="Jackson S.A."/>
            <person name="Wing R.A."/>
            <person name="Wang J."/>
            <person name="Chen M."/>
        </authorList>
    </citation>
    <scope>NUCLEOTIDE SEQUENCE [LARGE SCALE GENOMIC DNA]</scope>
    <source>
        <strain evidence="2">cv. IRGC 101232</strain>
    </source>
</reference>
<organism evidence="2">
    <name type="scientific">Oryza brachyantha</name>
    <name type="common">malo sina</name>
    <dbReference type="NCBI Taxonomy" id="4533"/>
    <lineage>
        <taxon>Eukaryota</taxon>
        <taxon>Viridiplantae</taxon>
        <taxon>Streptophyta</taxon>
        <taxon>Embryophyta</taxon>
        <taxon>Tracheophyta</taxon>
        <taxon>Spermatophyta</taxon>
        <taxon>Magnoliopsida</taxon>
        <taxon>Liliopsida</taxon>
        <taxon>Poales</taxon>
        <taxon>Poaceae</taxon>
        <taxon>BOP clade</taxon>
        <taxon>Oryzoideae</taxon>
        <taxon>Oryzeae</taxon>
        <taxon>Oryzinae</taxon>
        <taxon>Oryza</taxon>
    </lineage>
</organism>
<feature type="region of interest" description="Disordered" evidence="1">
    <location>
        <begin position="15"/>
        <end position="40"/>
    </location>
</feature>
<sequence length="99" mass="10950">REPLEEGCVPALPGAIGGGLRRRAGSRRRRGPMGRGRRRFQAAQAVARGRLDAWRAGGSWTAASRARRPRARPTVPFRRTEAGRCCRGRDGEDAARKMR</sequence>
<dbReference type="Proteomes" id="UP000006038">
    <property type="component" value="Chromosome 1"/>
</dbReference>
<dbReference type="Gramene" id="OB01G38980.1">
    <property type="protein sequence ID" value="OB01G38980.1"/>
    <property type="gene ID" value="OB01G38980"/>
</dbReference>
<name>J3L3U2_ORYBR</name>